<reference evidence="2" key="1">
    <citation type="journal article" date="2022" name="bioRxiv">
        <title>Sequencing and chromosome-scale assembly of the giantPleurodeles waltlgenome.</title>
        <authorList>
            <person name="Brown T."/>
            <person name="Elewa A."/>
            <person name="Iarovenko S."/>
            <person name="Subramanian E."/>
            <person name="Araus A.J."/>
            <person name="Petzold A."/>
            <person name="Susuki M."/>
            <person name="Suzuki K.-i.T."/>
            <person name="Hayashi T."/>
            <person name="Toyoda A."/>
            <person name="Oliveira C."/>
            <person name="Osipova E."/>
            <person name="Leigh N.D."/>
            <person name="Simon A."/>
            <person name="Yun M.H."/>
        </authorList>
    </citation>
    <scope>NUCLEOTIDE SEQUENCE</scope>
    <source>
        <strain evidence="2">20211129_DDA</strain>
        <tissue evidence="2">Liver</tissue>
    </source>
</reference>
<keyword evidence="3" id="KW-1185">Reference proteome</keyword>
<feature type="compositionally biased region" description="Acidic residues" evidence="1">
    <location>
        <begin position="105"/>
        <end position="114"/>
    </location>
</feature>
<evidence type="ECO:0000313" key="3">
    <source>
        <dbReference type="Proteomes" id="UP001066276"/>
    </source>
</evidence>
<organism evidence="2 3">
    <name type="scientific">Pleurodeles waltl</name>
    <name type="common">Iberian ribbed newt</name>
    <dbReference type="NCBI Taxonomy" id="8319"/>
    <lineage>
        <taxon>Eukaryota</taxon>
        <taxon>Metazoa</taxon>
        <taxon>Chordata</taxon>
        <taxon>Craniata</taxon>
        <taxon>Vertebrata</taxon>
        <taxon>Euteleostomi</taxon>
        <taxon>Amphibia</taxon>
        <taxon>Batrachia</taxon>
        <taxon>Caudata</taxon>
        <taxon>Salamandroidea</taxon>
        <taxon>Salamandridae</taxon>
        <taxon>Pleurodelinae</taxon>
        <taxon>Pleurodeles</taxon>
    </lineage>
</organism>
<feature type="region of interest" description="Disordered" evidence="1">
    <location>
        <begin position="84"/>
        <end position="114"/>
    </location>
</feature>
<evidence type="ECO:0000313" key="2">
    <source>
        <dbReference type="EMBL" id="KAJ1142696.1"/>
    </source>
</evidence>
<dbReference type="AlphaFoldDB" id="A0AAV7QQF0"/>
<accession>A0AAV7QQF0</accession>
<comment type="caution">
    <text evidence="2">The sequence shown here is derived from an EMBL/GenBank/DDBJ whole genome shotgun (WGS) entry which is preliminary data.</text>
</comment>
<dbReference type="Proteomes" id="UP001066276">
    <property type="component" value="Chromosome 6"/>
</dbReference>
<evidence type="ECO:0000256" key="1">
    <source>
        <dbReference type="SAM" id="MobiDB-lite"/>
    </source>
</evidence>
<sequence>MSKDKGGWQSQVSKIVTYAQVTHSKDKMVTNTLEDTQGAAESGDPQEPSMSDILNKIKGTHKRKTLLECLTGRVTIELDGTLAADRDDMYGQSTLEDRQRHIDPDTDATEDGQP</sequence>
<gene>
    <name evidence="2" type="ORF">NDU88_009009</name>
</gene>
<name>A0AAV7QQF0_PLEWA</name>
<proteinExistence type="predicted"/>
<protein>
    <submittedName>
        <fullName evidence="2">Uncharacterized protein</fullName>
    </submittedName>
</protein>
<dbReference type="EMBL" id="JANPWB010000010">
    <property type="protein sequence ID" value="KAJ1142696.1"/>
    <property type="molecule type" value="Genomic_DNA"/>
</dbReference>
<feature type="compositionally biased region" description="Basic and acidic residues" evidence="1">
    <location>
        <begin position="84"/>
        <end position="104"/>
    </location>
</feature>